<accession>A0A2T9Y1T5</accession>
<keyword evidence="1" id="KW-0472">Membrane</keyword>
<evidence type="ECO:0000313" key="3">
    <source>
        <dbReference type="Proteomes" id="UP000245699"/>
    </source>
</evidence>
<organism evidence="2 3">
    <name type="scientific">Furculomyces boomerangus</name>
    <dbReference type="NCBI Taxonomy" id="61424"/>
    <lineage>
        <taxon>Eukaryota</taxon>
        <taxon>Fungi</taxon>
        <taxon>Fungi incertae sedis</taxon>
        <taxon>Zoopagomycota</taxon>
        <taxon>Kickxellomycotina</taxon>
        <taxon>Harpellomycetes</taxon>
        <taxon>Harpellales</taxon>
        <taxon>Harpellaceae</taxon>
        <taxon>Furculomyces</taxon>
    </lineage>
</organism>
<protein>
    <submittedName>
        <fullName evidence="2">Uncharacterized protein</fullName>
    </submittedName>
</protein>
<evidence type="ECO:0000256" key="1">
    <source>
        <dbReference type="SAM" id="Phobius"/>
    </source>
</evidence>
<name>A0A2T9Y1T5_9FUNG</name>
<gene>
    <name evidence="2" type="ORF">BB559_006588</name>
</gene>
<dbReference type="Proteomes" id="UP000245699">
    <property type="component" value="Unassembled WGS sequence"/>
</dbReference>
<evidence type="ECO:0000313" key="2">
    <source>
        <dbReference type="EMBL" id="PVU86244.1"/>
    </source>
</evidence>
<dbReference type="AlphaFoldDB" id="A0A2T9Y1T5"/>
<keyword evidence="1" id="KW-1133">Transmembrane helix</keyword>
<dbReference type="EMBL" id="MBFT01000948">
    <property type="protein sequence ID" value="PVU86244.1"/>
    <property type="molecule type" value="Genomic_DNA"/>
</dbReference>
<keyword evidence="3" id="KW-1185">Reference proteome</keyword>
<keyword evidence="1" id="KW-0812">Transmembrane</keyword>
<reference evidence="2 3" key="1">
    <citation type="journal article" date="2018" name="MBio">
        <title>Comparative Genomics Reveals the Core Gene Toolbox for the Fungus-Insect Symbiosis.</title>
        <authorList>
            <person name="Wang Y."/>
            <person name="Stata M."/>
            <person name="Wang W."/>
            <person name="Stajich J.E."/>
            <person name="White M.M."/>
            <person name="Moncalvo J.M."/>
        </authorList>
    </citation>
    <scope>NUCLEOTIDE SEQUENCE [LARGE SCALE GENOMIC DNA]</scope>
    <source>
        <strain evidence="2 3">AUS-77-4</strain>
    </source>
</reference>
<sequence length="128" mass="14405">MSANKTFGSTYGDISRMCGFDISPEVNYLANGKSPIYPYYIHSTNKTIVPCKDGYPQLNITYNLDGSISCLSYYTDNSFWISMDQNFCSGPIPEMLGRLKPGSSNKNNFSVKLMIFLIFTIWMLMSGL</sequence>
<comment type="caution">
    <text evidence="2">The sequence shown here is derived from an EMBL/GenBank/DDBJ whole genome shotgun (WGS) entry which is preliminary data.</text>
</comment>
<proteinExistence type="predicted"/>
<feature type="transmembrane region" description="Helical" evidence="1">
    <location>
        <begin position="109"/>
        <end position="125"/>
    </location>
</feature>